<dbReference type="EMBL" id="WTYF01000002">
    <property type="protein sequence ID" value="MXO49735.1"/>
    <property type="molecule type" value="Genomic_DNA"/>
</dbReference>
<dbReference type="Gene3D" id="3.10.450.50">
    <property type="match status" value="1"/>
</dbReference>
<dbReference type="Pfam" id="PF13474">
    <property type="entry name" value="SnoaL_3"/>
    <property type="match status" value="1"/>
</dbReference>
<evidence type="ECO:0000313" key="3">
    <source>
        <dbReference type="Proteomes" id="UP000444185"/>
    </source>
</evidence>
<dbReference type="OrthoDB" id="7595915at2"/>
<sequence>MIIKNMALSPGEIMGVGMLRPFLLYSLISAILCCSTLGNTALANEPPESDLNLAELPCPPDPALGPEVAAERLLYAFTRLDQACFNQMWTEDATAFLPLLIGEAGPGRLNGRDQILATFDKFFGGRQASQEDVLDINPVSLRVDRRGDVAIASFVLGPALDNRRTFVFRREEDGWRIWHHHASWLGDFEAILETEVQRRVSEITVSE</sequence>
<dbReference type="Proteomes" id="UP000444185">
    <property type="component" value="Unassembled WGS sequence"/>
</dbReference>
<dbReference type="RefSeq" id="WP_160606080.1">
    <property type="nucleotide sequence ID" value="NZ_WTYF01000002.1"/>
</dbReference>
<reference evidence="2 3" key="1">
    <citation type="submission" date="2019-12" db="EMBL/GenBank/DDBJ databases">
        <title>Genomic-based taxomic classification of the family Erythrobacteraceae.</title>
        <authorList>
            <person name="Xu L."/>
        </authorList>
    </citation>
    <scope>NUCLEOTIDE SEQUENCE [LARGE SCALE GENOMIC DNA]</scope>
    <source>
        <strain evidence="2 3">DSM 16225</strain>
    </source>
</reference>
<keyword evidence="3" id="KW-1185">Reference proteome</keyword>
<evidence type="ECO:0000313" key="2">
    <source>
        <dbReference type="EMBL" id="MXO49735.1"/>
    </source>
</evidence>
<gene>
    <name evidence="2" type="ORF">GRI42_00250</name>
</gene>
<comment type="caution">
    <text evidence="2">The sequence shown here is derived from an EMBL/GenBank/DDBJ whole genome shotgun (WGS) entry which is preliminary data.</text>
</comment>
<evidence type="ECO:0000259" key="1">
    <source>
        <dbReference type="Pfam" id="PF13474"/>
    </source>
</evidence>
<proteinExistence type="predicted"/>
<dbReference type="SUPFAM" id="SSF54427">
    <property type="entry name" value="NTF2-like"/>
    <property type="match status" value="1"/>
</dbReference>
<dbReference type="AlphaFoldDB" id="A0A844XUH8"/>
<name>A0A844XUH8_9SPHN</name>
<dbReference type="InterPro" id="IPR037401">
    <property type="entry name" value="SnoaL-like"/>
</dbReference>
<dbReference type="InterPro" id="IPR032710">
    <property type="entry name" value="NTF2-like_dom_sf"/>
</dbReference>
<protein>
    <submittedName>
        <fullName evidence="2">DUF4440 domain-containing protein</fullName>
    </submittedName>
</protein>
<feature type="domain" description="SnoaL-like" evidence="1">
    <location>
        <begin position="71"/>
        <end position="183"/>
    </location>
</feature>
<organism evidence="2 3">
    <name type="scientific">Qipengyuania gaetbuli</name>
    <dbReference type="NCBI Taxonomy" id="266952"/>
    <lineage>
        <taxon>Bacteria</taxon>
        <taxon>Pseudomonadati</taxon>
        <taxon>Pseudomonadota</taxon>
        <taxon>Alphaproteobacteria</taxon>
        <taxon>Sphingomonadales</taxon>
        <taxon>Erythrobacteraceae</taxon>
        <taxon>Qipengyuania</taxon>
    </lineage>
</organism>
<accession>A0A844XUH8</accession>